<feature type="domain" description="Type II secretion system protein GspF" evidence="7">
    <location>
        <begin position="8"/>
        <end position="125"/>
    </location>
</feature>
<evidence type="ECO:0000256" key="6">
    <source>
        <dbReference type="SAM" id="Phobius"/>
    </source>
</evidence>
<reference evidence="9" key="1">
    <citation type="submission" date="2018-03" db="EMBL/GenBank/DDBJ databases">
        <title>Lachnoclostridium SNUG30370 gen.nov., sp.nov., isolated from human faeces.</title>
        <authorList>
            <person name="Seo B."/>
            <person name="Jeon K."/>
            <person name="Ko G."/>
        </authorList>
    </citation>
    <scope>NUCLEOTIDE SEQUENCE [LARGE SCALE GENOMIC DNA]</scope>
    <source>
        <strain evidence="9">SNUG30370</strain>
    </source>
</reference>
<dbReference type="EMBL" id="PYLP01000002">
    <property type="protein sequence ID" value="PST41753.1"/>
    <property type="molecule type" value="Genomic_DNA"/>
</dbReference>
<comment type="caution">
    <text evidence="8">The sequence shown here is derived from an EMBL/GenBank/DDBJ whole genome shotgun (WGS) entry which is preliminary data.</text>
</comment>
<evidence type="ECO:0000256" key="5">
    <source>
        <dbReference type="ARBA" id="ARBA00023136"/>
    </source>
</evidence>
<proteinExistence type="predicted"/>
<organism evidence="8 9">
    <name type="scientific">Faecalibacillus faecis</name>
    <dbReference type="NCBI Taxonomy" id="1982628"/>
    <lineage>
        <taxon>Bacteria</taxon>
        <taxon>Bacillati</taxon>
        <taxon>Bacillota</taxon>
        <taxon>Erysipelotrichia</taxon>
        <taxon>Erysipelotrichales</taxon>
        <taxon>Coprobacillaceae</taxon>
        <taxon>Faecalibacillus</taxon>
    </lineage>
</organism>
<feature type="transmembrane region" description="Helical" evidence="6">
    <location>
        <begin position="303"/>
        <end position="327"/>
    </location>
</feature>
<evidence type="ECO:0000313" key="8">
    <source>
        <dbReference type="EMBL" id="PST41753.1"/>
    </source>
</evidence>
<dbReference type="GO" id="GO:0005886">
    <property type="term" value="C:plasma membrane"/>
    <property type="evidence" value="ECO:0007669"/>
    <property type="project" value="UniProtKB-SubCell"/>
</dbReference>
<dbReference type="PANTHER" id="PTHR30012">
    <property type="entry name" value="GENERAL SECRETION PATHWAY PROTEIN"/>
    <property type="match status" value="1"/>
</dbReference>
<feature type="transmembrane region" description="Helical" evidence="6">
    <location>
        <begin position="102"/>
        <end position="124"/>
    </location>
</feature>
<sequence length="333" mass="39475">MNRVTLDFIEYMIFFLKQGYSIHDLLDLCKMLDFKKQVSDLKKYLYQGETVDEALLKMNLPGLFKEYFSFFKHDFSIDDALEKTLAICKKREEIKKILIKKLGYPLFMLIFLFVFSIFVVLFLLPQVEILFIDFNIEKSLITEFFFTLLKIIPLFLILVFVVVVSIVLFVKISVTHQHFQYIDFMIEHTRLVKNVICKYYSLKFAIYYDELLMNNYDATTIIELLYNKIKDSDIKMIVYELYNSILEGRNIDSAIQAFPYFSDDFKMFIVLIHNKNEKKSLKEYIDISFMQIDRLISRIIKTIVPLIYGFVASFVIVVYVSIIIPMMNVVSTL</sequence>
<dbReference type="Proteomes" id="UP000241201">
    <property type="component" value="Unassembled WGS sequence"/>
</dbReference>
<protein>
    <recommendedName>
        <fullName evidence="7">Type II secretion system protein GspF domain-containing protein</fullName>
    </recommendedName>
</protein>
<name>A0A2T3G2K8_9FIRM</name>
<evidence type="ECO:0000313" key="9">
    <source>
        <dbReference type="Proteomes" id="UP000241201"/>
    </source>
</evidence>
<dbReference type="PANTHER" id="PTHR30012:SF0">
    <property type="entry name" value="TYPE II SECRETION SYSTEM PROTEIN F-RELATED"/>
    <property type="match status" value="1"/>
</dbReference>
<dbReference type="Pfam" id="PF00482">
    <property type="entry name" value="T2SSF"/>
    <property type="match status" value="1"/>
</dbReference>
<evidence type="ECO:0000256" key="2">
    <source>
        <dbReference type="ARBA" id="ARBA00022475"/>
    </source>
</evidence>
<evidence type="ECO:0000256" key="1">
    <source>
        <dbReference type="ARBA" id="ARBA00004651"/>
    </source>
</evidence>
<evidence type="ECO:0000259" key="7">
    <source>
        <dbReference type="Pfam" id="PF00482"/>
    </source>
</evidence>
<evidence type="ECO:0000256" key="4">
    <source>
        <dbReference type="ARBA" id="ARBA00022989"/>
    </source>
</evidence>
<evidence type="ECO:0000256" key="3">
    <source>
        <dbReference type="ARBA" id="ARBA00022692"/>
    </source>
</evidence>
<keyword evidence="5 6" id="KW-0472">Membrane</keyword>
<dbReference type="InterPro" id="IPR003004">
    <property type="entry name" value="GspF/PilC"/>
</dbReference>
<keyword evidence="4 6" id="KW-1133">Transmembrane helix</keyword>
<accession>A0A2T3G2K8</accession>
<comment type="subcellular location">
    <subcellularLocation>
        <location evidence="1">Cell membrane</location>
        <topology evidence="1">Multi-pass membrane protein</topology>
    </subcellularLocation>
</comment>
<dbReference type="GeneID" id="77470066"/>
<keyword evidence="9" id="KW-1185">Reference proteome</keyword>
<feature type="transmembrane region" description="Helical" evidence="6">
    <location>
        <begin position="144"/>
        <end position="170"/>
    </location>
</feature>
<dbReference type="RefSeq" id="WP_106987273.1">
    <property type="nucleotide sequence ID" value="NZ_PYLP01000002.1"/>
</dbReference>
<dbReference type="AlphaFoldDB" id="A0A2T3G2K8"/>
<dbReference type="InterPro" id="IPR018076">
    <property type="entry name" value="T2SS_GspF_dom"/>
</dbReference>
<gene>
    <name evidence="8" type="ORF">C7U55_02965</name>
</gene>
<keyword evidence="2" id="KW-1003">Cell membrane</keyword>
<keyword evidence="3 6" id="KW-0812">Transmembrane</keyword>